<name>A0A843XJY4_COLES</name>
<accession>A0A843XJY4</accession>
<comment type="caution">
    <text evidence="1">The sequence shown here is derived from an EMBL/GenBank/DDBJ whole genome shotgun (WGS) entry which is preliminary data.</text>
</comment>
<dbReference type="AlphaFoldDB" id="A0A843XJY4"/>
<organism evidence="1 2">
    <name type="scientific">Colocasia esculenta</name>
    <name type="common">Wild taro</name>
    <name type="synonym">Arum esculentum</name>
    <dbReference type="NCBI Taxonomy" id="4460"/>
    <lineage>
        <taxon>Eukaryota</taxon>
        <taxon>Viridiplantae</taxon>
        <taxon>Streptophyta</taxon>
        <taxon>Embryophyta</taxon>
        <taxon>Tracheophyta</taxon>
        <taxon>Spermatophyta</taxon>
        <taxon>Magnoliopsida</taxon>
        <taxon>Liliopsida</taxon>
        <taxon>Araceae</taxon>
        <taxon>Aroideae</taxon>
        <taxon>Colocasieae</taxon>
        <taxon>Colocasia</taxon>
    </lineage>
</organism>
<sequence length="168" mass="18047">MIRYICAVKPCFVPESYWALGHWGAASLGSASAGAQTLSLSLLDPSSSVRRCLRPPPSSPTDVAPSFERRCGAYICVVCVPIAPTGVVCVPHGFLSRTVARDRIFMFSSPFATLALLLEGNPLTSLILAKQQLLSKPYKSGRDPIVLWFADFSNPSQAAIVLEALQGH</sequence>
<gene>
    <name evidence="1" type="ORF">Taro_052509</name>
</gene>
<dbReference type="EMBL" id="NMUH01008963">
    <property type="protein sequence ID" value="MQM19503.1"/>
    <property type="molecule type" value="Genomic_DNA"/>
</dbReference>
<keyword evidence="2" id="KW-1185">Reference proteome</keyword>
<proteinExistence type="predicted"/>
<protein>
    <submittedName>
        <fullName evidence="1">Uncharacterized protein</fullName>
    </submittedName>
</protein>
<reference evidence="1" key="1">
    <citation type="submission" date="2017-07" db="EMBL/GenBank/DDBJ databases">
        <title>Taro Niue Genome Assembly and Annotation.</title>
        <authorList>
            <person name="Atibalentja N."/>
            <person name="Keating K."/>
            <person name="Fields C.J."/>
        </authorList>
    </citation>
    <scope>NUCLEOTIDE SEQUENCE</scope>
    <source>
        <strain evidence="1">Niue_2</strain>
        <tissue evidence="1">Leaf</tissue>
    </source>
</reference>
<dbReference type="Proteomes" id="UP000652761">
    <property type="component" value="Unassembled WGS sequence"/>
</dbReference>
<evidence type="ECO:0000313" key="2">
    <source>
        <dbReference type="Proteomes" id="UP000652761"/>
    </source>
</evidence>
<evidence type="ECO:0000313" key="1">
    <source>
        <dbReference type="EMBL" id="MQM19503.1"/>
    </source>
</evidence>